<keyword evidence="4" id="KW-0949">S-adenosyl-L-methionine</keyword>
<keyword evidence="8" id="KW-0472">Membrane</keyword>
<dbReference type="AlphaFoldDB" id="A0A841R7T9"/>
<dbReference type="SUPFAM" id="SSF102114">
    <property type="entry name" value="Radical SAM enzymes"/>
    <property type="match status" value="1"/>
</dbReference>
<dbReference type="InterPro" id="IPR058240">
    <property type="entry name" value="rSAM_sf"/>
</dbReference>
<feature type="domain" description="Radical SAM core" evidence="10">
    <location>
        <begin position="194"/>
        <end position="432"/>
    </location>
</feature>
<dbReference type="CDD" id="cd01335">
    <property type="entry name" value="Radical_SAM"/>
    <property type="match status" value="1"/>
</dbReference>
<name>A0A841R7T9_9SPIO</name>
<dbReference type="PANTHER" id="PTHR43409:SF7">
    <property type="entry name" value="BLL1977 PROTEIN"/>
    <property type="match status" value="1"/>
</dbReference>
<dbReference type="InterPro" id="IPR051198">
    <property type="entry name" value="BchE-like"/>
</dbReference>
<sequence>MVLKKRRLLRIIIPRFPHFNIYTNASKVTTSIGPLLVATNAVRLDCWDAEVIDENNLHGKFFPQNSRGELDHKKLQEETPAEIVGFYGSISSSIPRLYELARLYKSMGALTIAGGKHIENLPVEALKSGLDYVFFGEAEISIRKFLENIDSIDSRNTVKGIGYLRNGLLERNGNRSEPDELDKLPVPDYHLLRFASMKIFPIISTRGCNMNCEFCAVKGRSRSCSPEYLINTVRYLVETYNAREFFDVSDHFASNMERAIRFLELFALYQQSIGKKLSLTIQTRLTDARSENYLRALKKAGVSMVCIGYESPVDSDLKQMNKGYHSEEMLRLTRSFKRQGVRIHGMFIFSYPRNNATPPPYSLAEYEKTFWKFIKNSRIDSLQLLLAIPLPGTDLRKRLQKNNQLFPIEQIGWQYYDGQYPLYFQNRIYSPEKIQKAMGNLMKRFYKRGFLARCIKNIIIDFPLIIFPSVLTILSGRITYIQKAFRFWHSRLFSNNAICFGGLLILKGWFKNYRKGNFPDLLRKAENTLFQK</sequence>
<evidence type="ECO:0000259" key="10">
    <source>
        <dbReference type="PROSITE" id="PS51918"/>
    </source>
</evidence>
<evidence type="ECO:0000256" key="4">
    <source>
        <dbReference type="ARBA" id="ARBA00022691"/>
    </source>
</evidence>
<dbReference type="PROSITE" id="PS51918">
    <property type="entry name" value="RADICAL_SAM"/>
    <property type="match status" value="1"/>
</dbReference>
<dbReference type="GO" id="GO:0046872">
    <property type="term" value="F:metal ion binding"/>
    <property type="evidence" value="ECO:0007669"/>
    <property type="project" value="UniProtKB-KW"/>
</dbReference>
<keyword evidence="7" id="KW-0411">Iron-sulfur</keyword>
<dbReference type="SFLD" id="SFLDG01123">
    <property type="entry name" value="methyltransferase_(Class_B)"/>
    <property type="match status" value="1"/>
</dbReference>
<organism evidence="11 12">
    <name type="scientific">Spirochaeta isovalerica</name>
    <dbReference type="NCBI Taxonomy" id="150"/>
    <lineage>
        <taxon>Bacteria</taxon>
        <taxon>Pseudomonadati</taxon>
        <taxon>Spirochaetota</taxon>
        <taxon>Spirochaetia</taxon>
        <taxon>Spirochaetales</taxon>
        <taxon>Spirochaetaceae</taxon>
        <taxon>Spirochaeta</taxon>
    </lineage>
</organism>
<comment type="cofactor">
    <cofactor evidence="1">
        <name>[4Fe-4S] cluster</name>
        <dbReference type="ChEBI" id="CHEBI:49883"/>
    </cofactor>
</comment>
<evidence type="ECO:0000256" key="1">
    <source>
        <dbReference type="ARBA" id="ARBA00001966"/>
    </source>
</evidence>
<dbReference type="InterPro" id="IPR006638">
    <property type="entry name" value="Elp3/MiaA/NifB-like_rSAM"/>
</dbReference>
<feature type="transmembrane region" description="Helical" evidence="8">
    <location>
        <begin position="458"/>
        <end position="480"/>
    </location>
</feature>
<dbReference type="Gene3D" id="3.80.30.20">
    <property type="entry name" value="tm_1862 like domain"/>
    <property type="match status" value="1"/>
</dbReference>
<protein>
    <submittedName>
        <fullName evidence="11">Radical SAM superfamily enzyme YgiQ (UPF0313 family)</fullName>
    </submittedName>
</protein>
<feature type="transmembrane region" description="Helical" evidence="8">
    <location>
        <begin position="492"/>
        <end position="510"/>
    </location>
</feature>
<proteinExistence type="predicted"/>
<dbReference type="EMBL" id="JACHGJ010000002">
    <property type="protein sequence ID" value="MBB6479441.1"/>
    <property type="molecule type" value="Genomic_DNA"/>
</dbReference>
<comment type="caution">
    <text evidence="11">The sequence shown here is derived from an EMBL/GenBank/DDBJ whole genome shotgun (WGS) entry which is preliminary data.</text>
</comment>
<dbReference type="Proteomes" id="UP000587760">
    <property type="component" value="Unassembled WGS sequence"/>
</dbReference>
<dbReference type="RefSeq" id="WP_184744684.1">
    <property type="nucleotide sequence ID" value="NZ_JACHGJ010000002.1"/>
</dbReference>
<evidence type="ECO:0000256" key="6">
    <source>
        <dbReference type="ARBA" id="ARBA00023004"/>
    </source>
</evidence>
<dbReference type="InterPro" id="IPR034466">
    <property type="entry name" value="Methyltransferase_Class_B"/>
</dbReference>
<keyword evidence="6" id="KW-0408">Iron</keyword>
<dbReference type="PROSITE" id="PS51332">
    <property type="entry name" value="B12_BINDING"/>
    <property type="match status" value="1"/>
</dbReference>
<dbReference type="SFLD" id="SFLDS00029">
    <property type="entry name" value="Radical_SAM"/>
    <property type="match status" value="1"/>
</dbReference>
<keyword evidence="3" id="KW-0808">Transferase</keyword>
<keyword evidence="5" id="KW-0479">Metal-binding</keyword>
<dbReference type="InterPro" id="IPR006158">
    <property type="entry name" value="Cobalamin-bd"/>
</dbReference>
<evidence type="ECO:0000256" key="2">
    <source>
        <dbReference type="ARBA" id="ARBA00022603"/>
    </source>
</evidence>
<feature type="domain" description="B12-binding" evidence="9">
    <location>
        <begin position="16"/>
        <end position="156"/>
    </location>
</feature>
<dbReference type="InterPro" id="IPR023404">
    <property type="entry name" value="rSAM_horseshoe"/>
</dbReference>
<dbReference type="SFLD" id="SFLDG01082">
    <property type="entry name" value="B12-binding_domain_containing"/>
    <property type="match status" value="1"/>
</dbReference>
<keyword evidence="8" id="KW-0812">Transmembrane</keyword>
<evidence type="ECO:0000256" key="3">
    <source>
        <dbReference type="ARBA" id="ARBA00022679"/>
    </source>
</evidence>
<evidence type="ECO:0000313" key="11">
    <source>
        <dbReference type="EMBL" id="MBB6479441.1"/>
    </source>
</evidence>
<evidence type="ECO:0000256" key="5">
    <source>
        <dbReference type="ARBA" id="ARBA00022723"/>
    </source>
</evidence>
<dbReference type="Pfam" id="PF04055">
    <property type="entry name" value="Radical_SAM"/>
    <property type="match status" value="1"/>
</dbReference>
<gene>
    <name evidence="11" type="ORF">HNR50_001099</name>
</gene>
<keyword evidence="8" id="KW-1133">Transmembrane helix</keyword>
<dbReference type="PANTHER" id="PTHR43409">
    <property type="entry name" value="ANAEROBIC MAGNESIUM-PROTOPORPHYRIN IX MONOMETHYL ESTER CYCLASE-RELATED"/>
    <property type="match status" value="1"/>
</dbReference>
<dbReference type="GO" id="GO:0051539">
    <property type="term" value="F:4 iron, 4 sulfur cluster binding"/>
    <property type="evidence" value="ECO:0007669"/>
    <property type="project" value="UniProtKB-KW"/>
</dbReference>
<reference evidence="11 12" key="1">
    <citation type="submission" date="2020-08" db="EMBL/GenBank/DDBJ databases">
        <title>Genomic Encyclopedia of Type Strains, Phase IV (KMG-IV): sequencing the most valuable type-strain genomes for metagenomic binning, comparative biology and taxonomic classification.</title>
        <authorList>
            <person name="Goeker M."/>
        </authorList>
    </citation>
    <scope>NUCLEOTIDE SEQUENCE [LARGE SCALE GENOMIC DNA]</scope>
    <source>
        <strain evidence="11 12">DSM 2461</strain>
    </source>
</reference>
<dbReference type="Gene3D" id="3.40.50.280">
    <property type="entry name" value="Cobalamin-binding domain"/>
    <property type="match status" value="1"/>
</dbReference>
<keyword evidence="12" id="KW-1185">Reference proteome</keyword>
<keyword evidence="2" id="KW-0489">Methyltransferase</keyword>
<evidence type="ECO:0000259" key="9">
    <source>
        <dbReference type="PROSITE" id="PS51332"/>
    </source>
</evidence>
<accession>A0A841R7T9</accession>
<evidence type="ECO:0000313" key="12">
    <source>
        <dbReference type="Proteomes" id="UP000587760"/>
    </source>
</evidence>
<dbReference type="GO" id="GO:0031419">
    <property type="term" value="F:cobalamin binding"/>
    <property type="evidence" value="ECO:0007669"/>
    <property type="project" value="InterPro"/>
</dbReference>
<dbReference type="GO" id="GO:0003824">
    <property type="term" value="F:catalytic activity"/>
    <property type="evidence" value="ECO:0007669"/>
    <property type="project" value="InterPro"/>
</dbReference>
<evidence type="ECO:0000256" key="7">
    <source>
        <dbReference type="ARBA" id="ARBA00023014"/>
    </source>
</evidence>
<dbReference type="InterPro" id="IPR007197">
    <property type="entry name" value="rSAM"/>
</dbReference>
<evidence type="ECO:0000256" key="8">
    <source>
        <dbReference type="SAM" id="Phobius"/>
    </source>
</evidence>
<dbReference type="SMART" id="SM00729">
    <property type="entry name" value="Elp3"/>
    <property type="match status" value="1"/>
</dbReference>